<dbReference type="AlphaFoldDB" id="A0A2G5V7G1"/>
<dbReference type="InterPro" id="IPR036397">
    <property type="entry name" value="RNaseH_sf"/>
</dbReference>
<dbReference type="Gene3D" id="3.30.420.10">
    <property type="entry name" value="Ribonuclease H-like superfamily/Ribonuclease H"/>
    <property type="match status" value="1"/>
</dbReference>
<evidence type="ECO:0000313" key="3">
    <source>
        <dbReference type="EMBL" id="PIC47718.1"/>
    </source>
</evidence>
<sequence>MKNRWILPLALILFLGSVSSQNSTNSTTDDTCDSDRCLALVAEIGPIIRTHTEVKPKSEVLKKMNNLCTEIKSCFKAATCKKGKHTYESMRDACDHLELMTGNVQPCLKKFYSAVYHEKYNCTADKKYLSTLTTPFGSMQLFSRVGTCLNLFILCCTHECWNQIITSGDKWVMYYHNRQQAKWVDKGTQPPDVPKREIHVQNGILSEDLPKRRESYTLGRFCFFEVIGKECSAETVEILSSNFNYDNLINVLTTLPGGLQDNCNRLYHSFNKLQCESLEEAIAEKEKEIDWVDTTQTNDTDLVQFLQMFEDAEKCIAKSCSYNDIHRLIFKSKKDWFELYSTEFFMCKRKMMLDKPSAQKFPCLGDHNIVGSKKDETCERYSKLKDCTKKVMEDVCGKKAIEDYDKTADIIKKHFDCK</sequence>
<reference evidence="4" key="1">
    <citation type="submission" date="2017-10" db="EMBL/GenBank/DDBJ databases">
        <title>Rapid genome shrinkage in a self-fertile nematode reveals novel sperm competition proteins.</title>
        <authorList>
            <person name="Yin D."/>
            <person name="Schwarz E.M."/>
            <person name="Thomas C.G."/>
            <person name="Felde R.L."/>
            <person name="Korf I.F."/>
            <person name="Cutter A.D."/>
            <person name="Schartner C.M."/>
            <person name="Ralston E.J."/>
            <person name="Meyer B.J."/>
            <person name="Haag E.S."/>
        </authorList>
    </citation>
    <scope>NUCLEOTIDE SEQUENCE [LARGE SCALE GENOMIC DNA]</scope>
    <source>
        <strain evidence="4">JU1422</strain>
    </source>
</reference>
<dbReference type="EMBL" id="PDUG01000002">
    <property type="protein sequence ID" value="PIC47718.1"/>
    <property type="molecule type" value="Genomic_DNA"/>
</dbReference>
<feature type="domain" description="T20D4.11-like" evidence="2">
    <location>
        <begin position="29"/>
        <end position="132"/>
    </location>
</feature>
<proteinExistence type="predicted"/>
<feature type="signal peptide" evidence="1">
    <location>
        <begin position="1"/>
        <end position="20"/>
    </location>
</feature>
<keyword evidence="1" id="KW-0732">Signal</keyword>
<dbReference type="PANTHER" id="PTHR31897">
    <property type="entry name" value="PROTEIN CBG17011-RELATED"/>
    <property type="match status" value="1"/>
</dbReference>
<dbReference type="OrthoDB" id="5811472at2759"/>
<dbReference type="STRING" id="1611254.A0A2G5V7G1"/>
<name>A0A2G5V7G1_9PELO</name>
<dbReference type="InterPro" id="IPR002542">
    <property type="entry name" value="T20D4.11-like_dom"/>
</dbReference>
<keyword evidence="4" id="KW-1185">Reference proteome</keyword>
<evidence type="ECO:0000313" key="4">
    <source>
        <dbReference type="Proteomes" id="UP000230233"/>
    </source>
</evidence>
<comment type="caution">
    <text evidence="3">The sequence shown here is derived from an EMBL/GenBank/DDBJ whole genome shotgun (WGS) entry which is preliminary data.</text>
</comment>
<gene>
    <name evidence="3" type="primary">Cni-F08D12.7</name>
    <name evidence="3" type="synonym">Cnig_chr_II.g6967</name>
    <name evidence="3" type="ORF">B9Z55_006967</name>
</gene>
<organism evidence="3 4">
    <name type="scientific">Caenorhabditis nigoni</name>
    <dbReference type="NCBI Taxonomy" id="1611254"/>
    <lineage>
        <taxon>Eukaryota</taxon>
        <taxon>Metazoa</taxon>
        <taxon>Ecdysozoa</taxon>
        <taxon>Nematoda</taxon>
        <taxon>Chromadorea</taxon>
        <taxon>Rhabditida</taxon>
        <taxon>Rhabditina</taxon>
        <taxon>Rhabditomorpha</taxon>
        <taxon>Rhabditoidea</taxon>
        <taxon>Rhabditidae</taxon>
        <taxon>Peloderinae</taxon>
        <taxon>Caenorhabditis</taxon>
    </lineage>
</organism>
<dbReference type="GO" id="GO:0003676">
    <property type="term" value="F:nucleic acid binding"/>
    <property type="evidence" value="ECO:0007669"/>
    <property type="project" value="InterPro"/>
</dbReference>
<dbReference type="Pfam" id="PF01579">
    <property type="entry name" value="DUF19"/>
    <property type="match status" value="2"/>
</dbReference>
<accession>A0A2G5V7G1</accession>
<evidence type="ECO:0000256" key="1">
    <source>
        <dbReference type="SAM" id="SignalP"/>
    </source>
</evidence>
<evidence type="ECO:0000259" key="2">
    <source>
        <dbReference type="Pfam" id="PF01579"/>
    </source>
</evidence>
<dbReference type="PANTHER" id="PTHR31897:SF8">
    <property type="entry name" value="DUF19 DOMAIN-CONTAINING PROTEIN"/>
    <property type="match status" value="1"/>
</dbReference>
<feature type="domain" description="T20D4.11-like" evidence="2">
    <location>
        <begin position="263"/>
        <end position="417"/>
    </location>
</feature>
<dbReference type="Proteomes" id="UP000230233">
    <property type="component" value="Chromosome II"/>
</dbReference>
<feature type="chain" id="PRO_5013660515" description="T20D4.11-like domain-containing protein" evidence="1">
    <location>
        <begin position="21"/>
        <end position="418"/>
    </location>
</feature>
<protein>
    <recommendedName>
        <fullName evidence="2">T20D4.11-like domain-containing protein</fullName>
    </recommendedName>
</protein>